<dbReference type="RefSeq" id="WP_381738017.1">
    <property type="nucleotide sequence ID" value="NZ_JBHSDP010000009.1"/>
</dbReference>
<accession>A0ABV8TBL0</accession>
<evidence type="ECO:0008006" key="5">
    <source>
        <dbReference type="Google" id="ProtNLM"/>
    </source>
</evidence>
<reference evidence="4" key="1">
    <citation type="journal article" date="2019" name="Int. J. Syst. Evol. Microbiol.">
        <title>The Global Catalogue of Microorganisms (GCM) 10K type strain sequencing project: providing services to taxonomists for standard genome sequencing and annotation.</title>
        <authorList>
            <consortium name="The Broad Institute Genomics Platform"/>
            <consortium name="The Broad Institute Genome Sequencing Center for Infectious Disease"/>
            <person name="Wu L."/>
            <person name="Ma J."/>
        </authorList>
    </citation>
    <scope>NUCLEOTIDE SEQUENCE [LARGE SCALE GENOMIC DNA]</scope>
    <source>
        <strain evidence="4">PCU 347</strain>
    </source>
</reference>
<comment type="caution">
    <text evidence="3">The sequence shown here is derived from an EMBL/GenBank/DDBJ whole genome shotgun (WGS) entry which is preliminary data.</text>
</comment>
<keyword evidence="2" id="KW-0472">Membrane</keyword>
<evidence type="ECO:0000256" key="1">
    <source>
        <dbReference type="SAM" id="MobiDB-lite"/>
    </source>
</evidence>
<sequence length="81" mass="8405">MSDRERDRDTGSASDGDGPWWAGLGPVGGAVLAVCGAGLLLWLVLRGADADDDWSRYYGAGKILAIGCVVAGTTLLARRRG</sequence>
<feature type="transmembrane region" description="Helical" evidence="2">
    <location>
        <begin position="57"/>
        <end position="77"/>
    </location>
</feature>
<feature type="region of interest" description="Disordered" evidence="1">
    <location>
        <begin position="1"/>
        <end position="21"/>
    </location>
</feature>
<feature type="compositionally biased region" description="Basic and acidic residues" evidence="1">
    <location>
        <begin position="1"/>
        <end position="10"/>
    </location>
</feature>
<proteinExistence type="predicted"/>
<organism evidence="3 4">
    <name type="scientific">Streptomyces andamanensis</name>
    <dbReference type="NCBI Taxonomy" id="1565035"/>
    <lineage>
        <taxon>Bacteria</taxon>
        <taxon>Bacillati</taxon>
        <taxon>Actinomycetota</taxon>
        <taxon>Actinomycetes</taxon>
        <taxon>Kitasatosporales</taxon>
        <taxon>Streptomycetaceae</taxon>
        <taxon>Streptomyces</taxon>
    </lineage>
</organism>
<dbReference type="Proteomes" id="UP001595824">
    <property type="component" value="Unassembled WGS sequence"/>
</dbReference>
<dbReference type="EMBL" id="JBHSDP010000009">
    <property type="protein sequence ID" value="MFC4328005.1"/>
    <property type="molecule type" value="Genomic_DNA"/>
</dbReference>
<keyword evidence="2" id="KW-0812">Transmembrane</keyword>
<evidence type="ECO:0000256" key="2">
    <source>
        <dbReference type="SAM" id="Phobius"/>
    </source>
</evidence>
<keyword evidence="4" id="KW-1185">Reference proteome</keyword>
<feature type="transmembrane region" description="Helical" evidence="2">
    <location>
        <begin position="20"/>
        <end position="45"/>
    </location>
</feature>
<protein>
    <recommendedName>
        <fullName evidence="5">DUF2530 domain-containing protein</fullName>
    </recommendedName>
</protein>
<evidence type="ECO:0000313" key="3">
    <source>
        <dbReference type="EMBL" id="MFC4328005.1"/>
    </source>
</evidence>
<evidence type="ECO:0000313" key="4">
    <source>
        <dbReference type="Proteomes" id="UP001595824"/>
    </source>
</evidence>
<gene>
    <name evidence="3" type="ORF">ACFPC0_09200</name>
</gene>
<name>A0ABV8TBL0_9ACTN</name>
<keyword evidence="2" id="KW-1133">Transmembrane helix</keyword>